<proteinExistence type="predicted"/>
<sequence length="133" mass="15474">MSNYKGYLLKFGNTEFPNNYFAEYSSTPDQRMDNDAERDDNGSLQRSTLPTGKTSITFSTHILHLNEKINMQNIINSAIVNTVQRKCYVTYWNDETNSYDSGYFYIPDIEFSVMDASKTDIRYNPISIELIEY</sequence>
<gene>
    <name evidence="2" type="ORF">H8R91_07135</name>
</gene>
<dbReference type="RefSeq" id="WP_186935449.1">
    <property type="nucleotide sequence ID" value="NZ_JACOPS010000003.1"/>
</dbReference>
<comment type="caution">
    <text evidence="2">The sequence shown here is derived from an EMBL/GenBank/DDBJ whole genome shotgun (WGS) entry which is preliminary data.</text>
</comment>
<dbReference type="EMBL" id="JACOPS010000003">
    <property type="protein sequence ID" value="MBC5728291.1"/>
    <property type="molecule type" value="Genomic_DNA"/>
</dbReference>
<organism evidence="2 3">
    <name type="scientific">Ruminococcus intestinalis</name>
    <dbReference type="NCBI Taxonomy" id="2763066"/>
    <lineage>
        <taxon>Bacteria</taxon>
        <taxon>Bacillati</taxon>
        <taxon>Bacillota</taxon>
        <taxon>Clostridia</taxon>
        <taxon>Eubacteriales</taxon>
        <taxon>Oscillospiraceae</taxon>
        <taxon>Ruminococcus</taxon>
    </lineage>
</organism>
<keyword evidence="3" id="KW-1185">Reference proteome</keyword>
<feature type="compositionally biased region" description="Polar residues" evidence="1">
    <location>
        <begin position="42"/>
        <end position="51"/>
    </location>
</feature>
<feature type="region of interest" description="Disordered" evidence="1">
    <location>
        <begin position="23"/>
        <end position="51"/>
    </location>
</feature>
<dbReference type="Pfam" id="PF20458">
    <property type="entry name" value="DUF6711"/>
    <property type="match status" value="1"/>
</dbReference>
<evidence type="ECO:0000313" key="2">
    <source>
        <dbReference type="EMBL" id="MBC5728291.1"/>
    </source>
</evidence>
<name>A0ABR7HLH3_9FIRM</name>
<accession>A0ABR7HLH3</accession>
<dbReference type="InterPro" id="IPR046557">
    <property type="entry name" value="DUF6711"/>
</dbReference>
<evidence type="ECO:0000313" key="3">
    <source>
        <dbReference type="Proteomes" id="UP000636755"/>
    </source>
</evidence>
<feature type="compositionally biased region" description="Basic and acidic residues" evidence="1">
    <location>
        <begin position="30"/>
        <end position="41"/>
    </location>
</feature>
<protein>
    <submittedName>
        <fullName evidence="2">Uncharacterized protein</fullName>
    </submittedName>
</protein>
<reference evidence="2 3" key="1">
    <citation type="submission" date="2020-08" db="EMBL/GenBank/DDBJ databases">
        <title>Genome public.</title>
        <authorList>
            <person name="Liu C."/>
            <person name="Sun Q."/>
        </authorList>
    </citation>
    <scope>NUCLEOTIDE SEQUENCE [LARGE SCALE GENOMIC DNA]</scope>
    <source>
        <strain evidence="2 3">NSJ-71</strain>
    </source>
</reference>
<evidence type="ECO:0000256" key="1">
    <source>
        <dbReference type="SAM" id="MobiDB-lite"/>
    </source>
</evidence>
<dbReference type="Proteomes" id="UP000636755">
    <property type="component" value="Unassembled WGS sequence"/>
</dbReference>